<dbReference type="GO" id="GO:0046047">
    <property type="term" value="P:TTP catabolic process"/>
    <property type="evidence" value="ECO:0007669"/>
    <property type="project" value="TreeGrafter"/>
</dbReference>
<evidence type="ECO:0000256" key="4">
    <source>
        <dbReference type="ARBA" id="ARBA00074799"/>
    </source>
</evidence>
<proteinExistence type="inferred from homology"/>
<evidence type="ECO:0000256" key="1">
    <source>
        <dbReference type="ARBA" id="ARBA00052141"/>
    </source>
</evidence>
<dbReference type="GO" id="GO:0006950">
    <property type="term" value="P:response to stress"/>
    <property type="evidence" value="ECO:0007669"/>
    <property type="project" value="UniProtKB-ARBA"/>
</dbReference>
<comment type="catalytic activity">
    <reaction evidence="1">
        <text>ATP + H2O = AMP + diphosphate + H(+)</text>
        <dbReference type="Rhea" id="RHEA:14245"/>
        <dbReference type="ChEBI" id="CHEBI:15377"/>
        <dbReference type="ChEBI" id="CHEBI:15378"/>
        <dbReference type="ChEBI" id="CHEBI:30616"/>
        <dbReference type="ChEBI" id="CHEBI:33019"/>
        <dbReference type="ChEBI" id="CHEBI:456215"/>
        <dbReference type="EC" id="3.6.1.8"/>
    </reaction>
</comment>
<dbReference type="InterPro" id="IPR048011">
    <property type="entry name" value="NTP-PPase_MazG-like_C"/>
</dbReference>
<keyword evidence="5" id="KW-0175">Coiled coil</keyword>
<keyword evidence="7" id="KW-0378">Hydrolase</keyword>
<reference evidence="7 8" key="1">
    <citation type="submission" date="2019-11" db="EMBL/GenBank/DDBJ databases">
        <title>P. haliotis isolates from Z. marina roots.</title>
        <authorList>
            <person name="Cohen M."/>
            <person name="Jospin G."/>
            <person name="Eisen J.A."/>
            <person name="Coil D.A."/>
        </authorList>
    </citation>
    <scope>NUCLEOTIDE SEQUENCE [LARGE SCALE GENOMIC DNA]</scope>
    <source>
        <strain evidence="7 8">UCD-MCMsp1aY</strain>
    </source>
</reference>
<comment type="caution">
    <text evidence="7">The sequence shown here is derived from an EMBL/GenBank/DDBJ whole genome shotgun (WGS) entry which is preliminary data.</text>
</comment>
<comment type="similarity">
    <text evidence="2">Belongs to the nucleoside triphosphate pyrophosphohydrolase family.</text>
</comment>
<dbReference type="GO" id="GO:0046052">
    <property type="term" value="P:UTP catabolic process"/>
    <property type="evidence" value="ECO:0007669"/>
    <property type="project" value="TreeGrafter"/>
</dbReference>
<evidence type="ECO:0000256" key="3">
    <source>
        <dbReference type="ARBA" id="ARBA00066372"/>
    </source>
</evidence>
<organism evidence="7 8">
    <name type="scientific">Psychrosphaera haliotis</name>
    <dbReference type="NCBI Taxonomy" id="555083"/>
    <lineage>
        <taxon>Bacteria</taxon>
        <taxon>Pseudomonadati</taxon>
        <taxon>Pseudomonadota</taxon>
        <taxon>Gammaproteobacteria</taxon>
        <taxon>Alteromonadales</taxon>
        <taxon>Pseudoalteromonadaceae</taxon>
        <taxon>Psychrosphaera</taxon>
    </lineage>
</organism>
<dbReference type="OrthoDB" id="9808939at2"/>
<dbReference type="SUPFAM" id="SSF101386">
    <property type="entry name" value="all-alpha NTP pyrophosphatases"/>
    <property type="match status" value="2"/>
</dbReference>
<dbReference type="GO" id="GO:0046081">
    <property type="term" value="P:dUTP catabolic process"/>
    <property type="evidence" value="ECO:0007669"/>
    <property type="project" value="TreeGrafter"/>
</dbReference>
<dbReference type="FunFam" id="1.10.287.1080:FF:000001">
    <property type="entry name" value="Nucleoside triphosphate pyrophosphohydrolase"/>
    <property type="match status" value="1"/>
</dbReference>
<feature type="domain" description="NTP pyrophosphohydrolase MazG-like" evidence="6">
    <location>
        <begin position="31"/>
        <end position="104"/>
    </location>
</feature>
<feature type="coiled-coil region" evidence="5">
    <location>
        <begin position="175"/>
        <end position="202"/>
    </location>
</feature>
<dbReference type="Pfam" id="PF03819">
    <property type="entry name" value="MazG"/>
    <property type="match status" value="2"/>
</dbReference>
<dbReference type="CDD" id="cd11529">
    <property type="entry name" value="NTP-PPase_MazG_Cterm"/>
    <property type="match status" value="1"/>
</dbReference>
<keyword evidence="8" id="KW-1185">Reference proteome</keyword>
<dbReference type="PANTHER" id="PTHR30522">
    <property type="entry name" value="NUCLEOSIDE TRIPHOSPHATE PYROPHOSPHOHYDROLASE"/>
    <property type="match status" value="1"/>
</dbReference>
<evidence type="ECO:0000313" key="8">
    <source>
        <dbReference type="Proteomes" id="UP000439994"/>
    </source>
</evidence>
<dbReference type="NCBIfam" id="TIGR00444">
    <property type="entry name" value="mazG"/>
    <property type="match status" value="1"/>
</dbReference>
<dbReference type="PANTHER" id="PTHR30522:SF0">
    <property type="entry name" value="NUCLEOSIDE TRIPHOSPHATE PYROPHOSPHOHYDROLASE"/>
    <property type="match status" value="1"/>
</dbReference>
<evidence type="ECO:0000313" key="7">
    <source>
        <dbReference type="EMBL" id="MUH72942.1"/>
    </source>
</evidence>
<dbReference type="Proteomes" id="UP000439994">
    <property type="component" value="Unassembled WGS sequence"/>
</dbReference>
<dbReference type="CDD" id="cd11528">
    <property type="entry name" value="NTP-PPase_MazG_Nterm"/>
    <property type="match status" value="1"/>
</dbReference>
<dbReference type="AlphaFoldDB" id="A0A6N8FE43"/>
<sequence>MNTDKPAIDKLIWIMSQLRDPNGGCPWDLKQSFKTIVPHTLEEAYEVAEAIEQEDFEELPKELGDLLFQVVFYAQLGKEQELFDFEKIASLMCEKLIRRHPHVFGELSNQTLNDSEIKYNWEQIKTQERNANSKQSKTSVLDDIPNALPALNRAYKIQKRVAHVGFDWPDVNGALDKVEEEIAELRVEIEKNKEKNNSNTNKERIADELGDLFFALTNVSRHLGLNPEQITRQANDKFSRRFKGVEQLAEEHSTPLSDMSLDEMEELWLRVKASEPKS</sequence>
<dbReference type="GO" id="GO:0006203">
    <property type="term" value="P:dGTP catabolic process"/>
    <property type="evidence" value="ECO:0007669"/>
    <property type="project" value="TreeGrafter"/>
</dbReference>
<dbReference type="InterPro" id="IPR048015">
    <property type="entry name" value="NTP-PPase_MazG-like_N"/>
</dbReference>
<evidence type="ECO:0000259" key="6">
    <source>
        <dbReference type="Pfam" id="PF03819"/>
    </source>
</evidence>
<dbReference type="InterPro" id="IPR011551">
    <property type="entry name" value="NTP_PyrPHydrolase_MazG"/>
</dbReference>
<name>A0A6N8FE43_9GAMM</name>
<feature type="domain" description="NTP pyrophosphohydrolase MazG-like" evidence="6">
    <location>
        <begin position="177"/>
        <end position="243"/>
    </location>
</feature>
<dbReference type="GO" id="GO:0046076">
    <property type="term" value="P:dTTP catabolic process"/>
    <property type="evidence" value="ECO:0007669"/>
    <property type="project" value="TreeGrafter"/>
</dbReference>
<dbReference type="Gene3D" id="1.10.287.1080">
    <property type="entry name" value="MazG-like"/>
    <property type="match status" value="2"/>
</dbReference>
<dbReference type="GO" id="GO:0047693">
    <property type="term" value="F:ATP diphosphatase activity"/>
    <property type="evidence" value="ECO:0007669"/>
    <property type="project" value="UniProtKB-EC"/>
</dbReference>
<accession>A0A6N8FE43</accession>
<protein>
    <recommendedName>
        <fullName evidence="4">Nucleoside triphosphate pyrophosphohydrolase</fullName>
        <ecNumber evidence="3">3.6.1.8</ecNumber>
    </recommendedName>
</protein>
<dbReference type="FunFam" id="1.10.287.1080:FF:000003">
    <property type="entry name" value="Nucleoside triphosphate pyrophosphohydrolase"/>
    <property type="match status" value="1"/>
</dbReference>
<evidence type="ECO:0000256" key="2">
    <source>
        <dbReference type="ARBA" id="ARBA00061115"/>
    </source>
</evidence>
<dbReference type="InterPro" id="IPR004518">
    <property type="entry name" value="MazG-like_dom"/>
</dbReference>
<dbReference type="EC" id="3.6.1.8" evidence="3"/>
<dbReference type="EMBL" id="WOCD01000005">
    <property type="protein sequence ID" value="MUH72942.1"/>
    <property type="molecule type" value="Genomic_DNA"/>
</dbReference>
<dbReference type="NCBIfam" id="NF007113">
    <property type="entry name" value="PRK09562.1"/>
    <property type="match status" value="1"/>
</dbReference>
<evidence type="ECO:0000256" key="5">
    <source>
        <dbReference type="SAM" id="Coils"/>
    </source>
</evidence>
<dbReference type="GO" id="GO:0046061">
    <property type="term" value="P:dATP catabolic process"/>
    <property type="evidence" value="ECO:0007669"/>
    <property type="project" value="TreeGrafter"/>
</dbReference>
<gene>
    <name evidence="7" type="primary">mazG</name>
    <name evidence="7" type="ORF">GNP35_10880</name>
</gene>